<reference evidence="1" key="1">
    <citation type="submission" date="2024-12" db="EMBL/GenBank/DDBJ databases">
        <authorList>
            <person name="Wu N."/>
        </authorList>
    </citation>
    <scope>NUCLEOTIDE SEQUENCE</scope>
    <source>
        <strain evidence="1">P15</strain>
    </source>
</reference>
<protein>
    <submittedName>
        <fullName evidence="1">RMD1 family protein</fullName>
    </submittedName>
</protein>
<comment type="caution">
    <text evidence="1">The sequence shown here is derived from an EMBL/GenBank/DDBJ whole genome shotgun (WGS) entry which is preliminary data.</text>
</comment>
<dbReference type="EMBL" id="JBJURJ010000007">
    <property type="protein sequence ID" value="MFM9329206.1"/>
    <property type="molecule type" value="Genomic_DNA"/>
</dbReference>
<name>A0ACC7NZT9_9BACL</name>
<dbReference type="Proteomes" id="UP001631969">
    <property type="component" value="Unassembled WGS sequence"/>
</dbReference>
<proteinExistence type="predicted"/>
<keyword evidence="2" id="KW-1185">Reference proteome</keyword>
<sequence length="274" mass="31447">MKRIYVRSQKICQTIPLDRLAAFFGGAWPSAWRDYITLQPFHLEAVLKKPCPGRMVFVFSFGCIVFVQMEEEDIQTFLSFMAGLVDEVDYGMAAQFSESLIISLDETGRIMPVAEDPRSFLWEETTAQVIALILAKSSALAKIEADVGQNVDESGAYIDYLWRGRLRMNKKGLTVMISKFLKFELESIRAVHIFDRSAAETSLEARGLYDLLAEHYELNDRFLALQSKTGSLRATMRAYNSLSYRKSENRLYWFEVFLLALFPLASILRLFFTF</sequence>
<evidence type="ECO:0000313" key="2">
    <source>
        <dbReference type="Proteomes" id="UP001631969"/>
    </source>
</evidence>
<organism evidence="1 2">
    <name type="scientific">Paenibacillus mesotrionivorans</name>
    <dbReference type="NCBI Taxonomy" id="3160968"/>
    <lineage>
        <taxon>Bacteria</taxon>
        <taxon>Bacillati</taxon>
        <taxon>Bacillota</taxon>
        <taxon>Bacilli</taxon>
        <taxon>Bacillales</taxon>
        <taxon>Paenibacillaceae</taxon>
        <taxon>Paenibacillus</taxon>
    </lineage>
</organism>
<evidence type="ECO:0000313" key="1">
    <source>
        <dbReference type="EMBL" id="MFM9329206.1"/>
    </source>
</evidence>
<gene>
    <name evidence="1" type="ORF">ACI1P1_12995</name>
</gene>
<accession>A0ACC7NZT9</accession>